<dbReference type="PROSITE" id="PS51832">
    <property type="entry name" value="HD_GYP"/>
    <property type="match status" value="1"/>
</dbReference>
<dbReference type="SMART" id="SM00471">
    <property type="entry name" value="HDc"/>
    <property type="match status" value="1"/>
</dbReference>
<feature type="domain" description="HD-GYP" evidence="1">
    <location>
        <begin position="183"/>
        <end position="404"/>
    </location>
</feature>
<evidence type="ECO:0000259" key="1">
    <source>
        <dbReference type="PROSITE" id="PS51832"/>
    </source>
</evidence>
<evidence type="ECO:0000313" key="2">
    <source>
        <dbReference type="EMBL" id="BCS95067.1"/>
    </source>
</evidence>
<dbReference type="EMBL" id="AP024488">
    <property type="protein sequence ID" value="BCS95067.1"/>
    <property type="molecule type" value="Genomic_DNA"/>
</dbReference>
<reference evidence="2 3" key="1">
    <citation type="submission" date="2021-02" db="EMBL/GenBank/DDBJ databases">
        <title>Complete genome of Desulfoluna sp. strain ASN36.</title>
        <authorList>
            <person name="Takahashi A."/>
            <person name="Kojima H."/>
            <person name="Fukui M."/>
        </authorList>
    </citation>
    <scope>NUCLEOTIDE SEQUENCE [LARGE SCALE GENOMIC DNA]</scope>
    <source>
        <strain evidence="2 3">ASN36</strain>
    </source>
</reference>
<dbReference type="InterPro" id="IPR006674">
    <property type="entry name" value="HD_domain"/>
</dbReference>
<dbReference type="SMART" id="SM00065">
    <property type="entry name" value="GAF"/>
    <property type="match status" value="1"/>
</dbReference>
<proteinExistence type="predicted"/>
<dbReference type="SUPFAM" id="SSF109604">
    <property type="entry name" value="HD-domain/PDEase-like"/>
    <property type="match status" value="1"/>
</dbReference>
<dbReference type="InterPro" id="IPR003607">
    <property type="entry name" value="HD/PDEase_dom"/>
</dbReference>
<dbReference type="Pfam" id="PF01966">
    <property type="entry name" value="HD"/>
    <property type="match status" value="1"/>
</dbReference>
<accession>A0ABN6EXJ6</accession>
<dbReference type="Gene3D" id="3.30.450.40">
    <property type="match status" value="1"/>
</dbReference>
<dbReference type="Proteomes" id="UP001320148">
    <property type="component" value="Chromosome"/>
</dbReference>
<dbReference type="Pfam" id="PF01590">
    <property type="entry name" value="GAF"/>
    <property type="match status" value="1"/>
</dbReference>
<dbReference type="InterPro" id="IPR052020">
    <property type="entry name" value="Cyclic_di-GMP/3'3'-cGAMP_PDE"/>
</dbReference>
<dbReference type="SUPFAM" id="SSF55781">
    <property type="entry name" value="GAF domain-like"/>
    <property type="match status" value="1"/>
</dbReference>
<dbReference type="InterPro" id="IPR003018">
    <property type="entry name" value="GAF"/>
</dbReference>
<sequence length="410" mass="46324">MRNETDMLKSLLELVVELNQVHDLDILMERILERARHFSGADAGSIYIREGDHLKFSYTQNRTLESRLAPGRKLVYTTFSMPVDDTSIAGYVAESGEFLNIADVYELPDTLPYRFNKEMDNLSDYRTSSMLTLPLITPTDGSMGVLQVINALDGEGRTIPFSDEDEQLMFHFAALAAVALARAQITRAAILRLVEASALRDPKETGAHVNRVAGYSITLYEHWARRHGVSEGEIATNRDVFRMAAMLHDVGKIAISDNILKKPGKLDPDEYEQMKTHTFIGANLFRPFDSAYNRAAAEVALCHHERWDGRGYPGRMDLMKGLPVEAQEPRSPSGEMIPIFGRIVALADVFDALSSKRAYKDEWKEKDVLDYIREARGGQFDPELVDIFFEVLDELRRIQALYSIAEENRA</sequence>
<dbReference type="CDD" id="cd00077">
    <property type="entry name" value="HDc"/>
    <property type="match status" value="1"/>
</dbReference>
<dbReference type="RefSeq" id="WP_236891354.1">
    <property type="nucleotide sequence ID" value="NZ_AP024488.1"/>
</dbReference>
<dbReference type="InterPro" id="IPR037522">
    <property type="entry name" value="HD_GYP_dom"/>
</dbReference>
<evidence type="ECO:0000313" key="3">
    <source>
        <dbReference type="Proteomes" id="UP001320148"/>
    </source>
</evidence>
<organism evidence="2 3">
    <name type="scientific">Desulfoluna limicola</name>
    <dbReference type="NCBI Taxonomy" id="2810562"/>
    <lineage>
        <taxon>Bacteria</taxon>
        <taxon>Pseudomonadati</taxon>
        <taxon>Thermodesulfobacteriota</taxon>
        <taxon>Desulfobacteria</taxon>
        <taxon>Desulfobacterales</taxon>
        <taxon>Desulfolunaceae</taxon>
        <taxon>Desulfoluna</taxon>
    </lineage>
</organism>
<keyword evidence="3" id="KW-1185">Reference proteome</keyword>
<dbReference type="PANTHER" id="PTHR45228">
    <property type="entry name" value="CYCLIC DI-GMP PHOSPHODIESTERASE TM_0186-RELATED"/>
    <property type="match status" value="1"/>
</dbReference>
<name>A0ABN6EXJ6_9BACT</name>
<gene>
    <name evidence="2" type="ORF">DSLASN_06990</name>
</gene>
<protein>
    <submittedName>
        <fullName evidence="2">Phosphohydrolase</fullName>
    </submittedName>
</protein>
<dbReference type="Gene3D" id="1.10.3210.10">
    <property type="entry name" value="Hypothetical protein af1432"/>
    <property type="match status" value="1"/>
</dbReference>
<dbReference type="PANTHER" id="PTHR45228:SF1">
    <property type="entry name" value="CYCLIC DI-GMP PHOSPHODIESTERASE TM_0186"/>
    <property type="match status" value="1"/>
</dbReference>
<dbReference type="InterPro" id="IPR029016">
    <property type="entry name" value="GAF-like_dom_sf"/>
</dbReference>